<evidence type="ECO:0000313" key="19">
    <source>
        <dbReference type="Proteomes" id="UP000233080"/>
    </source>
</evidence>
<evidence type="ECO:0000256" key="6">
    <source>
        <dbReference type="ARBA" id="ARBA00022889"/>
    </source>
</evidence>
<dbReference type="RefSeq" id="XP_011803311.1">
    <property type="nucleotide sequence ID" value="XM_011947921.1"/>
</dbReference>
<keyword evidence="10" id="KW-0393">Immunoglobulin domain</keyword>
<evidence type="ECO:0000256" key="10">
    <source>
        <dbReference type="ARBA" id="ARBA00023319"/>
    </source>
</evidence>
<dbReference type="CDD" id="cd20938">
    <property type="entry name" value="IgC1_CD22_d2"/>
    <property type="match status" value="1"/>
</dbReference>
<keyword evidence="2" id="KW-1003">Cell membrane</keyword>
<dbReference type="PANTHER" id="PTHR46958:SF1">
    <property type="entry name" value="B-CELL RECEPTOR CD22"/>
    <property type="match status" value="1"/>
</dbReference>
<name>A0A2K5H842_COLAP</name>
<dbReference type="FunFam" id="2.60.40.10:FF:002336">
    <property type="entry name" value="B-cell receptor CD22"/>
    <property type="match status" value="1"/>
</dbReference>
<feature type="signal peptide" evidence="16">
    <location>
        <begin position="1"/>
        <end position="19"/>
    </location>
</feature>
<dbReference type="Gene3D" id="2.60.40.10">
    <property type="entry name" value="Immunoglobulins"/>
    <property type="match status" value="6"/>
</dbReference>
<reference evidence="18" key="1">
    <citation type="submission" date="2025-08" db="UniProtKB">
        <authorList>
            <consortium name="Ensembl"/>
        </authorList>
    </citation>
    <scope>IDENTIFICATION</scope>
</reference>
<evidence type="ECO:0000256" key="5">
    <source>
        <dbReference type="ARBA" id="ARBA00022737"/>
    </source>
</evidence>
<dbReference type="GO" id="GO:0030246">
    <property type="term" value="F:carbohydrate binding"/>
    <property type="evidence" value="ECO:0007669"/>
    <property type="project" value="UniProtKB-KW"/>
</dbReference>
<evidence type="ECO:0000256" key="7">
    <source>
        <dbReference type="ARBA" id="ARBA00023136"/>
    </source>
</evidence>
<dbReference type="GO" id="GO:0009897">
    <property type="term" value="C:external side of plasma membrane"/>
    <property type="evidence" value="ECO:0007669"/>
    <property type="project" value="TreeGrafter"/>
</dbReference>
<comment type="subunit">
    <text evidence="15">Predominantly monomer of isoform CD22-beta. Also found as heterodimer of isoform CD22-beta and a shorter isoform. Interacts with PTPN6/SHP-1, LYN, SYK, PIK3R1/PIK3R2 and PLCG1 upon phosphorylation. Interacts with GRB2, INPP5D and SHC1 upon phosphorylation. May form a complex with INPP5D/SHIP, GRB2 and SHC1.</text>
</comment>
<dbReference type="InterPro" id="IPR036179">
    <property type="entry name" value="Ig-like_dom_sf"/>
</dbReference>
<dbReference type="InterPro" id="IPR007110">
    <property type="entry name" value="Ig-like_dom"/>
</dbReference>
<dbReference type="GO" id="GO:0005769">
    <property type="term" value="C:early endosome"/>
    <property type="evidence" value="ECO:0007669"/>
    <property type="project" value="TreeGrafter"/>
</dbReference>
<dbReference type="GO" id="GO:0050859">
    <property type="term" value="P:negative regulation of B cell receptor signaling pathway"/>
    <property type="evidence" value="ECO:0007669"/>
    <property type="project" value="TreeGrafter"/>
</dbReference>
<evidence type="ECO:0000256" key="11">
    <source>
        <dbReference type="ARBA" id="ARBA00038361"/>
    </source>
</evidence>
<dbReference type="PANTHER" id="PTHR46958">
    <property type="entry name" value="B-CELL RECEPTOR CD22"/>
    <property type="match status" value="1"/>
</dbReference>
<dbReference type="GO" id="GO:0042609">
    <property type="term" value="F:CD4 receptor binding"/>
    <property type="evidence" value="ECO:0007669"/>
    <property type="project" value="TreeGrafter"/>
</dbReference>
<dbReference type="GO" id="GO:0030888">
    <property type="term" value="P:regulation of B cell proliferation"/>
    <property type="evidence" value="ECO:0007669"/>
    <property type="project" value="TreeGrafter"/>
</dbReference>
<evidence type="ECO:0000256" key="4">
    <source>
        <dbReference type="ARBA" id="ARBA00022734"/>
    </source>
</evidence>
<keyword evidence="5" id="KW-0677">Repeat</keyword>
<dbReference type="Pfam" id="PF13895">
    <property type="entry name" value="Ig_2"/>
    <property type="match status" value="1"/>
</dbReference>
<evidence type="ECO:0000256" key="2">
    <source>
        <dbReference type="ARBA" id="ARBA00022475"/>
    </source>
</evidence>
<feature type="chain" id="PRO_5014474908" description="B-cell receptor CD22" evidence="16">
    <location>
        <begin position="20"/>
        <end position="760"/>
    </location>
</feature>
<evidence type="ECO:0000256" key="12">
    <source>
        <dbReference type="ARBA" id="ARBA00040106"/>
    </source>
</evidence>
<dbReference type="Pfam" id="PF24518">
    <property type="entry name" value="Ig_CD22"/>
    <property type="match status" value="1"/>
</dbReference>
<keyword evidence="8" id="KW-1015">Disulfide bond</keyword>
<comment type="subcellular location">
    <subcellularLocation>
        <location evidence="1">Cell membrane</location>
        <topology evidence="1">Single-pass type I membrane protein</topology>
    </subcellularLocation>
</comment>
<dbReference type="SMART" id="SM00408">
    <property type="entry name" value="IGc2"/>
    <property type="match status" value="3"/>
</dbReference>
<dbReference type="GeneID" id="105515944"/>
<keyword evidence="6" id="KW-0130">Cell adhesion</keyword>
<organism evidence="18 19">
    <name type="scientific">Colobus angolensis palliatus</name>
    <name type="common">Peters' Angolan colobus</name>
    <dbReference type="NCBI Taxonomy" id="336983"/>
    <lineage>
        <taxon>Eukaryota</taxon>
        <taxon>Metazoa</taxon>
        <taxon>Chordata</taxon>
        <taxon>Craniata</taxon>
        <taxon>Vertebrata</taxon>
        <taxon>Euteleostomi</taxon>
        <taxon>Mammalia</taxon>
        <taxon>Eutheria</taxon>
        <taxon>Euarchontoglires</taxon>
        <taxon>Primates</taxon>
        <taxon>Haplorrhini</taxon>
        <taxon>Catarrhini</taxon>
        <taxon>Cercopithecidae</taxon>
        <taxon>Colobinae</taxon>
        <taxon>Colobus</taxon>
    </lineage>
</organism>
<sequence length="760" mass="85625">MHLLGPWLLLLVLEYLAFSDSSKWNIDHPETLYAWEGACVWVPCTYRVLDGALESFILFHNPEYNKNISKFEGTRLYESTKDGKVPSGQKRVQFLGDKNNNNCTLSIHPVHVNDSGQLGLRMESKTEKWMEPIHLNVSERPFPPHIQLPPKLQESQEVSLTCSLNFSCYGYQIQLQWLLEGVPMRQAAVTLTSLSTKSVFTWSELKFSPQWSHHGKTVTCELHDVDGKVLSEDTVQLNVKHTPKLEIEVIPSEAIVREGDSVTVTCKVNSSNPEYTTVSWLKDDTPLKEQNTLTLTLHKVTKSQSGRYCCRVSNDVGPGTSEKVFLQVQYPPKKVTMVIENPTPIREGDTVTLSCNYNSSNPIVNHYEWKPRGAWEEPSLGVLKIQNVGWNNTAIACAACNNWCSWASPVTLNVLYAPRGVRVRKIKPLSEIHSGNSVSLQCDFSSSHPKEVQFFWEKNGSLLGKERQLNFDSISPEDAGSYSCWVNNSMGQTASKAWTLEVLYAPRRLRVSMSQGNQVMEGKTAILTCESDANPPVSSYTWFDWNNQSLPSSGRMLRLEPVKVQHSGAYWCQGTNRVGKGHSPLFTLTVYYSPETIGRRVAVGLGSCLAILILAMCGFKVQRRWTRTQSQQGLQENSSGQSFFVRNKKVRRTPLSEGPHSLGCYNPMIEDGISYATLRFPETNTPRTGDAETSEMQRPPPDCDDTVTYSVLQKRQVGDYENVIPDFSEDEGIHYSELIQFGFGERPQAQENVDYVILKH</sequence>
<evidence type="ECO:0000256" key="16">
    <source>
        <dbReference type="SAM" id="SignalP"/>
    </source>
</evidence>
<protein>
    <recommendedName>
        <fullName evidence="12">B-cell receptor CD22</fullName>
    </recommendedName>
    <alternativeName>
        <fullName evidence="13">Sialic acid-binding Ig-like lectin 2</fullName>
    </alternativeName>
</protein>
<dbReference type="SMART" id="SM00409">
    <property type="entry name" value="IG"/>
    <property type="match status" value="6"/>
</dbReference>
<reference evidence="18" key="2">
    <citation type="submission" date="2025-09" db="UniProtKB">
        <authorList>
            <consortium name="Ensembl"/>
        </authorList>
    </citation>
    <scope>IDENTIFICATION</scope>
</reference>
<dbReference type="GO" id="GO:0042113">
    <property type="term" value="P:B cell activation"/>
    <property type="evidence" value="ECO:0007669"/>
    <property type="project" value="TreeGrafter"/>
</dbReference>
<keyword evidence="4" id="KW-0430">Lectin</keyword>
<dbReference type="CTD" id="933"/>
<evidence type="ECO:0000256" key="13">
    <source>
        <dbReference type="ARBA" id="ARBA00041781"/>
    </source>
</evidence>
<keyword evidence="19" id="KW-1185">Reference proteome</keyword>
<dbReference type="FunFam" id="2.60.40.10:FF:002030">
    <property type="entry name" value="B-cell receptor CD22"/>
    <property type="match status" value="1"/>
</dbReference>
<comment type="similarity">
    <text evidence="11">Belongs to the immunoglobulin superfamily. SIGLEC (sialic acid binding Ig-like lectin) family.</text>
</comment>
<dbReference type="PROSITE" id="PS50835">
    <property type="entry name" value="IG_LIKE"/>
    <property type="match status" value="5"/>
</dbReference>
<evidence type="ECO:0000256" key="3">
    <source>
        <dbReference type="ARBA" id="ARBA00022729"/>
    </source>
</evidence>
<keyword evidence="9" id="KW-0325">Glycoprotein</keyword>
<evidence type="ECO:0000256" key="1">
    <source>
        <dbReference type="ARBA" id="ARBA00004251"/>
    </source>
</evidence>
<keyword evidence="7" id="KW-0472">Membrane</keyword>
<evidence type="ECO:0000313" key="18">
    <source>
        <dbReference type="Ensembl" id="ENSCANP00000000514.1"/>
    </source>
</evidence>
<feature type="domain" description="Ig-like" evidence="17">
    <location>
        <begin position="506"/>
        <end position="589"/>
    </location>
</feature>
<dbReference type="GO" id="GO:0007155">
    <property type="term" value="P:cell adhesion"/>
    <property type="evidence" value="ECO:0007669"/>
    <property type="project" value="UniProtKB-KW"/>
</dbReference>
<dbReference type="GO" id="GO:0070062">
    <property type="term" value="C:extracellular exosome"/>
    <property type="evidence" value="ECO:0007669"/>
    <property type="project" value="TreeGrafter"/>
</dbReference>
<proteinExistence type="inferred from homology"/>
<dbReference type="InterPro" id="IPR003599">
    <property type="entry name" value="Ig_sub"/>
</dbReference>
<keyword evidence="3 16" id="KW-0732">Signal</keyword>
<feature type="domain" description="Ig-like" evidence="17">
    <location>
        <begin position="144"/>
        <end position="236"/>
    </location>
</feature>
<evidence type="ECO:0000256" key="9">
    <source>
        <dbReference type="ARBA" id="ARBA00023180"/>
    </source>
</evidence>
<feature type="domain" description="Ig-like" evidence="17">
    <location>
        <begin position="332"/>
        <end position="413"/>
    </location>
</feature>
<feature type="domain" description="Ig-like" evidence="17">
    <location>
        <begin position="418"/>
        <end position="495"/>
    </location>
</feature>
<dbReference type="InterPro" id="IPR056386">
    <property type="entry name" value="Ig_CD22"/>
</dbReference>
<feature type="domain" description="Ig-like" evidence="17">
    <location>
        <begin position="243"/>
        <end position="327"/>
    </location>
</feature>
<dbReference type="InterPro" id="IPR013783">
    <property type="entry name" value="Ig-like_fold"/>
</dbReference>
<evidence type="ECO:0000256" key="8">
    <source>
        <dbReference type="ARBA" id="ARBA00023157"/>
    </source>
</evidence>
<accession>A0A2K5H842</accession>
<dbReference type="Pfam" id="PF08205">
    <property type="entry name" value="C2-set_2"/>
    <property type="match status" value="1"/>
</dbReference>
<dbReference type="Pfam" id="PF13927">
    <property type="entry name" value="Ig_3"/>
    <property type="match status" value="2"/>
</dbReference>
<comment type="function">
    <text evidence="14">Most highly expressed siglec (sialic acid-binding immunoglobulin-like lectin) on B-cells that plays a role in various aspects of B-cell biology including differentiation, antigen presentation, and trafficking to bone marrow. Binds to alpha 2,6-linked sialic acid residues of surface molecules such as CD22 itself, CD45 and IgM in a cis configuration. Can also bind to ligands on other cells as an adhesion molecule in a trans configuration. Acts as an inhibitory coreceptor on the surface of B-cells and inhibits B-cell receptor induced signaling, characterized by inhibition of the calcium mobilization and cellular activation. Mechanistically, the immunoreceptor tyrosine-based inhibitory motif domain is phosphorylated by the Src kinase LYN, which in turn leads to the recruitment of the protein tyrosine phosphatase 1/PTPN6, leading to the negative regulation of BCR signaling. If this negative signaling from is of sufficient strength, apoptosis of the B-cell can be induced.</text>
</comment>
<evidence type="ECO:0000256" key="14">
    <source>
        <dbReference type="ARBA" id="ARBA00045430"/>
    </source>
</evidence>
<dbReference type="InterPro" id="IPR013162">
    <property type="entry name" value="CD80_C2-set"/>
</dbReference>
<dbReference type="FunFam" id="2.60.40.10:FF:001199">
    <property type="entry name" value="B-cell receptor CD22"/>
    <property type="match status" value="1"/>
</dbReference>
<dbReference type="GO" id="GO:0019903">
    <property type="term" value="F:protein phosphatase binding"/>
    <property type="evidence" value="ECO:0007669"/>
    <property type="project" value="TreeGrafter"/>
</dbReference>
<dbReference type="GO" id="GO:0055037">
    <property type="term" value="C:recycling endosome"/>
    <property type="evidence" value="ECO:0007669"/>
    <property type="project" value="TreeGrafter"/>
</dbReference>
<dbReference type="GO" id="GO:0033691">
    <property type="term" value="F:sialic acid binding"/>
    <property type="evidence" value="ECO:0007669"/>
    <property type="project" value="TreeGrafter"/>
</dbReference>
<dbReference type="Ensembl" id="ENSCANT00000002006.1">
    <property type="protein sequence ID" value="ENSCANP00000000514.1"/>
    <property type="gene ID" value="ENSCANG00000001652.1"/>
</dbReference>
<evidence type="ECO:0000256" key="15">
    <source>
        <dbReference type="ARBA" id="ARBA00046458"/>
    </source>
</evidence>
<dbReference type="SUPFAM" id="SSF48726">
    <property type="entry name" value="Immunoglobulin"/>
    <property type="match status" value="6"/>
</dbReference>
<evidence type="ECO:0000259" key="17">
    <source>
        <dbReference type="PROSITE" id="PS50835"/>
    </source>
</evidence>
<dbReference type="InterPro" id="IPR003598">
    <property type="entry name" value="Ig_sub2"/>
</dbReference>
<dbReference type="Proteomes" id="UP000233080">
    <property type="component" value="Unassembled WGS sequence"/>
</dbReference>
<dbReference type="AlphaFoldDB" id="A0A2K5H842"/>